<organism evidence="1 2">
    <name type="scientific">Pyrococcus kukulkanii</name>
    <dbReference type="NCBI Taxonomy" id="1609559"/>
    <lineage>
        <taxon>Archaea</taxon>
        <taxon>Methanobacteriati</taxon>
        <taxon>Methanobacteriota</taxon>
        <taxon>Thermococci</taxon>
        <taxon>Thermococcales</taxon>
        <taxon>Thermococcaceae</taxon>
        <taxon>Pyrococcus</taxon>
    </lineage>
</organism>
<evidence type="ECO:0000313" key="1">
    <source>
        <dbReference type="EMBL" id="AMM54687.1"/>
    </source>
</evidence>
<protein>
    <submittedName>
        <fullName evidence="1">Uncharacterized protein</fullName>
    </submittedName>
</protein>
<dbReference type="Proteomes" id="UP000070587">
    <property type="component" value="Chromosome"/>
</dbReference>
<name>A0A127BBQ0_9EURY</name>
<proteinExistence type="predicted"/>
<dbReference type="KEGG" id="pyc:TQ32_09455"/>
<dbReference type="AlphaFoldDB" id="A0A127BBQ0"/>
<sequence>MRKLSIFIALVLVTSIVTSVVFATSELSLQENTKKNDFQVQEIPRDPVVTDTDKIGGDFDPWLDSAYAYISGKASQSNPPWLYNIEKWAIAYPNCYLVHTTGTPGTTAYFMAYIQAETTCGELYAEIHWIEARN</sequence>
<reference evidence="1 2" key="2">
    <citation type="journal article" date="2016" name="Int. J. Syst. Evol. Microbiol.">
        <title>Pyrococcus kukulkanii sp. nov., a hyperthermophilic, piezophilic archaeon isolated from a deep-sea hydrothermal vent.</title>
        <authorList>
            <person name="Callac N."/>
            <person name="Oger P."/>
            <person name="Lesongeur F."/>
            <person name="Rattray J.E."/>
            <person name="Vannier P."/>
            <person name="Michoud G."/>
            <person name="Beauverger M."/>
            <person name="Gayet N."/>
            <person name="Rouxel O."/>
            <person name="Jebbar M."/>
            <person name="Godfroy A."/>
        </authorList>
    </citation>
    <scope>NUCLEOTIDE SEQUENCE [LARGE SCALE GENOMIC DNA]</scope>
    <source>
        <strain evidence="1 2">NCB100</strain>
    </source>
</reference>
<dbReference type="EMBL" id="CP010835">
    <property type="protein sequence ID" value="AMM54687.1"/>
    <property type="molecule type" value="Genomic_DNA"/>
</dbReference>
<reference evidence="2" key="1">
    <citation type="submission" date="2015-02" db="EMBL/GenBank/DDBJ databases">
        <title>Pyrococcus kukulkanii sp. nov., a novel hyperthermophilic archaeon isolated from a deep-sea hydrothermal vent at the Guaymas Basin.</title>
        <authorList>
            <person name="Oger P.M."/>
            <person name="Callac N."/>
            <person name="Jebbar M."/>
            <person name="Godfroy A."/>
        </authorList>
    </citation>
    <scope>NUCLEOTIDE SEQUENCE [LARGE SCALE GENOMIC DNA]</scope>
    <source>
        <strain evidence="2">NCB100</strain>
    </source>
</reference>
<gene>
    <name evidence="1" type="ORF">TQ32_09455</name>
</gene>
<evidence type="ECO:0000313" key="2">
    <source>
        <dbReference type="Proteomes" id="UP000070587"/>
    </source>
</evidence>
<dbReference type="PATRIC" id="fig|1609559.3.peg.1959"/>
<accession>A0A127BBQ0</accession>
<dbReference type="STRING" id="1609559.TQ32_09455"/>